<reference evidence="1" key="1">
    <citation type="submission" date="2020-10" db="EMBL/GenBank/DDBJ databases">
        <authorList>
            <person name="Gilroy R."/>
        </authorList>
    </citation>
    <scope>NUCLEOTIDE SEQUENCE</scope>
    <source>
        <strain evidence="1">ChiSjej4B22-9803</strain>
    </source>
</reference>
<reference evidence="1" key="2">
    <citation type="journal article" date="2021" name="PeerJ">
        <title>Extensive microbial diversity within the chicken gut microbiome revealed by metagenomics and culture.</title>
        <authorList>
            <person name="Gilroy R."/>
            <person name="Ravi A."/>
            <person name="Getino M."/>
            <person name="Pursley I."/>
            <person name="Horton D.L."/>
            <person name="Alikhan N.F."/>
            <person name="Baker D."/>
            <person name="Gharbi K."/>
            <person name="Hall N."/>
            <person name="Watson M."/>
            <person name="Adriaenssens E.M."/>
            <person name="Foster-Nyarko E."/>
            <person name="Jarju S."/>
            <person name="Secka A."/>
            <person name="Antonio M."/>
            <person name="Oren A."/>
            <person name="Chaudhuri R.R."/>
            <person name="La Ragione R."/>
            <person name="Hildebrand F."/>
            <person name="Pallen M.J."/>
        </authorList>
    </citation>
    <scope>NUCLEOTIDE SEQUENCE</scope>
    <source>
        <strain evidence="1">ChiSjej4B22-9803</strain>
    </source>
</reference>
<sequence length="231" mass="26034">MIIKMADLVIDMRIKKAYTADMCQAYIYTGLRPVDFVVESTRELMIREYQENPGYALDYLESLCIYRQICEKILDYDGMLLHAAAVAVDGQAYLFSALSGTGKTTHMRLWLEKFGDRAAVVNGDKPLLRKLDGVFHACGTPWSGKEALNTNMTAPIRGICILERAQQNWIKKITPQEGLHTMLTQTMRPKNASGMQKMLGILDDLLRTVPLYRLGCNMEPEAAEVAYNGMQ</sequence>
<gene>
    <name evidence="1" type="ORF">IAB04_06465</name>
</gene>
<comment type="caution">
    <text evidence="1">The sequence shown here is derived from an EMBL/GenBank/DDBJ whole genome shotgun (WGS) entry which is preliminary data.</text>
</comment>
<protein>
    <recommendedName>
        <fullName evidence="3">SynChlorMet cassette protein ScmC</fullName>
    </recommendedName>
</protein>
<dbReference type="Proteomes" id="UP000824111">
    <property type="component" value="Unassembled WGS sequence"/>
</dbReference>
<evidence type="ECO:0000313" key="2">
    <source>
        <dbReference type="Proteomes" id="UP000824111"/>
    </source>
</evidence>
<organism evidence="1 2">
    <name type="scientific">Candidatus Avimonoglobus intestinipullorum</name>
    <dbReference type="NCBI Taxonomy" id="2840699"/>
    <lineage>
        <taxon>Bacteria</taxon>
        <taxon>Bacillati</taxon>
        <taxon>Bacillota</taxon>
        <taxon>Clostridia</taxon>
        <taxon>Eubacteriales</taxon>
        <taxon>Candidatus Avimonoglobus</taxon>
    </lineage>
</organism>
<evidence type="ECO:0000313" key="1">
    <source>
        <dbReference type="EMBL" id="HIU48990.1"/>
    </source>
</evidence>
<name>A0A9D1LW03_9FIRM</name>
<dbReference type="AlphaFoldDB" id="A0A9D1LW03"/>
<proteinExistence type="predicted"/>
<dbReference type="SUPFAM" id="SSF53795">
    <property type="entry name" value="PEP carboxykinase-like"/>
    <property type="match status" value="1"/>
</dbReference>
<dbReference type="EMBL" id="DVND01000165">
    <property type="protein sequence ID" value="HIU48990.1"/>
    <property type="molecule type" value="Genomic_DNA"/>
</dbReference>
<evidence type="ECO:0008006" key="3">
    <source>
        <dbReference type="Google" id="ProtNLM"/>
    </source>
</evidence>
<dbReference type="InterPro" id="IPR027417">
    <property type="entry name" value="P-loop_NTPase"/>
</dbReference>
<accession>A0A9D1LW03</accession>
<dbReference type="Gene3D" id="3.40.50.300">
    <property type="entry name" value="P-loop containing nucleotide triphosphate hydrolases"/>
    <property type="match status" value="1"/>
</dbReference>